<proteinExistence type="predicted"/>
<name>A0A2G5D5U1_AQUCA</name>
<feature type="transmembrane region" description="Helical" evidence="1">
    <location>
        <begin position="44"/>
        <end position="65"/>
    </location>
</feature>
<keyword evidence="3" id="KW-1185">Reference proteome</keyword>
<sequence>MKSQWQKHTLGPNPIKVLICHAFKVNILLQTPFNSINKNPYHKLPVIASTVGAVFCLYLSSIAFCKIK</sequence>
<accession>A0A2G5D5U1</accession>
<dbReference type="InParanoid" id="A0A2G5D5U1"/>
<keyword evidence="1" id="KW-1133">Transmembrane helix</keyword>
<dbReference type="EMBL" id="KZ305044">
    <property type="protein sequence ID" value="PIA38858.1"/>
    <property type="molecule type" value="Genomic_DNA"/>
</dbReference>
<protein>
    <submittedName>
        <fullName evidence="2">Uncharacterized protein</fullName>
    </submittedName>
</protein>
<reference evidence="2 3" key="1">
    <citation type="submission" date="2017-09" db="EMBL/GenBank/DDBJ databases">
        <title>WGS assembly of Aquilegia coerulea Goldsmith.</title>
        <authorList>
            <person name="Hodges S."/>
            <person name="Kramer E."/>
            <person name="Nordborg M."/>
            <person name="Tomkins J."/>
            <person name="Borevitz J."/>
            <person name="Derieg N."/>
            <person name="Yan J."/>
            <person name="Mihaltcheva S."/>
            <person name="Hayes R.D."/>
            <person name="Rokhsar D."/>
        </authorList>
    </citation>
    <scope>NUCLEOTIDE SEQUENCE [LARGE SCALE GENOMIC DNA]</scope>
    <source>
        <strain evidence="3">cv. Goldsmith</strain>
    </source>
</reference>
<dbReference type="Proteomes" id="UP000230069">
    <property type="component" value="Unassembled WGS sequence"/>
</dbReference>
<evidence type="ECO:0000256" key="1">
    <source>
        <dbReference type="SAM" id="Phobius"/>
    </source>
</evidence>
<keyword evidence="1" id="KW-0812">Transmembrane</keyword>
<keyword evidence="1" id="KW-0472">Membrane</keyword>
<evidence type="ECO:0000313" key="2">
    <source>
        <dbReference type="EMBL" id="PIA38858.1"/>
    </source>
</evidence>
<gene>
    <name evidence="2" type="ORF">AQUCO_02700213v1</name>
</gene>
<dbReference type="AlphaFoldDB" id="A0A2G5D5U1"/>
<evidence type="ECO:0000313" key="3">
    <source>
        <dbReference type="Proteomes" id="UP000230069"/>
    </source>
</evidence>
<organism evidence="2 3">
    <name type="scientific">Aquilegia coerulea</name>
    <name type="common">Rocky mountain columbine</name>
    <dbReference type="NCBI Taxonomy" id="218851"/>
    <lineage>
        <taxon>Eukaryota</taxon>
        <taxon>Viridiplantae</taxon>
        <taxon>Streptophyta</taxon>
        <taxon>Embryophyta</taxon>
        <taxon>Tracheophyta</taxon>
        <taxon>Spermatophyta</taxon>
        <taxon>Magnoliopsida</taxon>
        <taxon>Ranunculales</taxon>
        <taxon>Ranunculaceae</taxon>
        <taxon>Thalictroideae</taxon>
        <taxon>Aquilegia</taxon>
    </lineage>
</organism>